<feature type="domain" description="AHC1 N-terminal" evidence="4">
    <location>
        <begin position="61"/>
        <end position="136"/>
    </location>
</feature>
<dbReference type="InterPro" id="IPR058707">
    <property type="entry name" value="AHC1_N"/>
</dbReference>
<feature type="compositionally biased region" description="Low complexity" evidence="2">
    <location>
        <begin position="137"/>
        <end position="149"/>
    </location>
</feature>
<gene>
    <name evidence="6" type="primary">AHC1</name>
    <name evidence="6" type="ORF">KLMA_80083</name>
</gene>
<dbReference type="KEGG" id="kmx:KLMA_80083"/>
<feature type="domain" description="AHC1 C-terminal" evidence="5">
    <location>
        <begin position="385"/>
        <end position="409"/>
    </location>
</feature>
<feature type="compositionally biased region" description="Basic and acidic residues" evidence="2">
    <location>
        <begin position="445"/>
        <end position="463"/>
    </location>
</feature>
<feature type="compositionally biased region" description="Polar residues" evidence="2">
    <location>
        <begin position="327"/>
        <end position="338"/>
    </location>
</feature>
<feature type="region of interest" description="Disordered" evidence="2">
    <location>
        <begin position="1"/>
        <end position="37"/>
    </location>
</feature>
<protein>
    <submittedName>
        <fullName evidence="6">Protein AHC1</fullName>
    </submittedName>
</protein>
<dbReference type="Pfam" id="PF25910">
    <property type="entry name" value="AHC1_N"/>
    <property type="match status" value="1"/>
</dbReference>
<dbReference type="InterPro" id="IPR058706">
    <property type="entry name" value="zf-C2H2_AHC1-like"/>
</dbReference>
<dbReference type="OrthoDB" id="5355528at2759"/>
<feature type="compositionally biased region" description="Polar residues" evidence="2">
    <location>
        <begin position="189"/>
        <end position="206"/>
    </location>
</feature>
<proteinExistence type="predicted"/>
<feature type="region of interest" description="Disordered" evidence="2">
    <location>
        <begin position="135"/>
        <end position="169"/>
    </location>
</feature>
<dbReference type="EMBL" id="AP012220">
    <property type="protein sequence ID" value="BAO42394.1"/>
    <property type="molecule type" value="Genomic_DNA"/>
</dbReference>
<keyword evidence="1" id="KW-0175">Coiled coil</keyword>
<evidence type="ECO:0000259" key="3">
    <source>
        <dbReference type="Pfam" id="PF25909"/>
    </source>
</evidence>
<sequence length="494" mass="54454">MTENRSSQQQQQVLFMDGDEVDPLTGSNHSMTNHTATYYQVATPKSPHELSSLAENEDDPAQDAERLKFVKAKKDILDQLNLQIMLTHKEMEHLIEENEQVSGQLEVLKILHGDSKLSEKVEAFQEKRAKEVEESIRSGLSRQGSRQSQDATGSGYYYHTRSKSGSNVSGLRLANDNVIDIRMRGAKTLPQQQSDTSVSTGHSTPGVTPPGSAGSVQPGVISKIPYHNHQRNFSSTCATSNSGVVGTTEGGQPIFRRPDGVLIIITCSVCKREGFTSAQGIVNHMRLKHFLHYQSQPLAVLSNQVLLPDDKQDPEILAKFKEKNKSPTDSYLSSTVPLPNNEKRQHGKETVSSVSTGFESANGSSQASTASSSSSSDTLQQSTAHLQKLYPKDDFKEIINYVKEAKTDLETIMKCEDEEAAAAAAAVGTAGAASEEESKPRKRSLANERARPAEKKARPDVIHVTENYIPEEDKRSRHYNLRAKSKLRSHNRDD</sequence>
<feature type="compositionally biased region" description="Polar residues" evidence="2">
    <location>
        <begin position="1"/>
        <end position="13"/>
    </location>
</feature>
<feature type="compositionally biased region" description="Basic residues" evidence="2">
    <location>
        <begin position="476"/>
        <end position="494"/>
    </location>
</feature>
<feature type="compositionally biased region" description="Polar residues" evidence="2">
    <location>
        <begin position="25"/>
        <end position="37"/>
    </location>
</feature>
<feature type="compositionally biased region" description="Polar residues" evidence="2">
    <location>
        <begin position="350"/>
        <end position="363"/>
    </location>
</feature>
<evidence type="ECO:0000256" key="1">
    <source>
        <dbReference type="SAM" id="Coils"/>
    </source>
</evidence>
<feature type="region of interest" description="Disordered" evidence="2">
    <location>
        <begin position="426"/>
        <end position="494"/>
    </location>
</feature>
<evidence type="ECO:0000313" key="6">
    <source>
        <dbReference type="EMBL" id="BAO42394.1"/>
    </source>
</evidence>
<feature type="coiled-coil region" evidence="1">
    <location>
        <begin position="77"/>
        <end position="111"/>
    </location>
</feature>
<feature type="region of interest" description="Disordered" evidence="2">
    <location>
        <begin position="188"/>
        <end position="220"/>
    </location>
</feature>
<dbReference type="Pfam" id="PF25909">
    <property type="entry name" value="zf-C2H2_AHC1"/>
    <property type="match status" value="1"/>
</dbReference>
<reference evidence="6 7" key="1">
    <citation type="journal article" date="2015" name="Biotechnol. Biofuels">
        <title>Genetic basis of the highly efficient yeast Kluyveromyces marxianus: complete genome sequence and transcriptome analyses.</title>
        <authorList>
            <person name="Lertwattanasakul N."/>
            <person name="Kosaka T."/>
            <person name="Hosoyama A."/>
            <person name="Suzuki Y."/>
            <person name="Rodrussamee N."/>
            <person name="Matsutani M."/>
            <person name="Murata M."/>
            <person name="Fujimoto N."/>
            <person name="Suprayogi"/>
            <person name="Tsuchikane K."/>
            <person name="Limtong S."/>
            <person name="Fujita N."/>
            <person name="Yamada M."/>
        </authorList>
    </citation>
    <scope>NUCLEOTIDE SEQUENCE [LARGE SCALE GENOMIC DNA]</scope>
    <source>
        <strain evidence="7">DMKU3-1042 / BCC 29191 / NBRC 104275</strain>
    </source>
</reference>
<dbReference type="RefSeq" id="XP_022678138.1">
    <property type="nucleotide sequence ID" value="XM_022821815.1"/>
</dbReference>
<feature type="domain" description="AHC1-like C2H2 zinc-finger" evidence="3">
    <location>
        <begin position="244"/>
        <end position="338"/>
    </location>
</feature>
<evidence type="ECO:0000259" key="5">
    <source>
        <dbReference type="Pfam" id="PF25911"/>
    </source>
</evidence>
<dbReference type="Proteomes" id="UP000065495">
    <property type="component" value="Chromosome 8"/>
</dbReference>
<dbReference type="Pfam" id="PF25911">
    <property type="entry name" value="AHC1_C"/>
    <property type="match status" value="1"/>
</dbReference>
<dbReference type="InterPro" id="IPR058708">
    <property type="entry name" value="AHC1_C"/>
</dbReference>
<feature type="region of interest" description="Disordered" evidence="2">
    <location>
        <begin position="321"/>
        <end position="379"/>
    </location>
</feature>
<feature type="compositionally biased region" description="Low complexity" evidence="2">
    <location>
        <begin position="364"/>
        <end position="379"/>
    </location>
</feature>
<dbReference type="AlphaFoldDB" id="W0TJS0"/>
<organism evidence="6 7">
    <name type="scientific">Kluyveromyces marxianus (strain DMKU3-1042 / BCC 29191 / NBRC 104275)</name>
    <name type="common">Yeast</name>
    <name type="synonym">Candida kefyr</name>
    <dbReference type="NCBI Taxonomy" id="1003335"/>
    <lineage>
        <taxon>Eukaryota</taxon>
        <taxon>Fungi</taxon>
        <taxon>Dikarya</taxon>
        <taxon>Ascomycota</taxon>
        <taxon>Saccharomycotina</taxon>
        <taxon>Saccharomycetes</taxon>
        <taxon>Saccharomycetales</taxon>
        <taxon>Saccharomycetaceae</taxon>
        <taxon>Kluyveromyces</taxon>
    </lineage>
</organism>
<dbReference type="VEuPathDB" id="FungiDB:KLMA_80083"/>
<evidence type="ECO:0000259" key="4">
    <source>
        <dbReference type="Pfam" id="PF25910"/>
    </source>
</evidence>
<name>W0TJS0_KLUMD</name>
<evidence type="ECO:0000313" key="7">
    <source>
        <dbReference type="Proteomes" id="UP000065495"/>
    </source>
</evidence>
<accession>W0TJS0</accession>
<evidence type="ECO:0000256" key="2">
    <source>
        <dbReference type="SAM" id="MobiDB-lite"/>
    </source>
</evidence>
<dbReference type="GeneID" id="34718281"/>